<reference evidence="2 3" key="1">
    <citation type="submission" date="2019-11" db="EMBL/GenBank/DDBJ databases">
        <title>Comparative genomics of hydrocarbon-degrading Desulfosarcina strains.</title>
        <authorList>
            <person name="Watanabe M."/>
            <person name="Kojima H."/>
            <person name="Fukui M."/>
        </authorList>
    </citation>
    <scope>NUCLEOTIDE SEQUENCE [LARGE SCALE GENOMIC DNA]</scope>
    <source>
        <strain evidence="2 3">28bB2T</strain>
    </source>
</reference>
<dbReference type="InterPro" id="IPR041705">
    <property type="entry name" value="PIN_Sll0205"/>
</dbReference>
<gene>
    <name evidence="2" type="ORF">DSCO28_08610</name>
</gene>
<organism evidence="2 3">
    <name type="scientific">Desulfosarcina ovata subsp. sediminis</name>
    <dbReference type="NCBI Taxonomy" id="885957"/>
    <lineage>
        <taxon>Bacteria</taxon>
        <taxon>Pseudomonadati</taxon>
        <taxon>Thermodesulfobacteriota</taxon>
        <taxon>Desulfobacteria</taxon>
        <taxon>Desulfobacterales</taxon>
        <taxon>Desulfosarcinaceae</taxon>
        <taxon>Desulfosarcina</taxon>
    </lineage>
</organism>
<evidence type="ECO:0000313" key="3">
    <source>
        <dbReference type="Proteomes" id="UP000425960"/>
    </source>
</evidence>
<dbReference type="EMBL" id="AP021876">
    <property type="protein sequence ID" value="BBO80295.1"/>
    <property type="molecule type" value="Genomic_DNA"/>
</dbReference>
<protein>
    <submittedName>
        <fullName evidence="2">Twitching motility protein PilT</fullName>
    </submittedName>
</protein>
<dbReference type="InterPro" id="IPR052919">
    <property type="entry name" value="TA_system_RNase"/>
</dbReference>
<evidence type="ECO:0000259" key="1">
    <source>
        <dbReference type="Pfam" id="PF01850"/>
    </source>
</evidence>
<name>A0A5K7ZJA9_9BACT</name>
<dbReference type="InterPro" id="IPR029060">
    <property type="entry name" value="PIN-like_dom_sf"/>
</dbReference>
<dbReference type="CDD" id="cd09872">
    <property type="entry name" value="PIN_Sll0205-like"/>
    <property type="match status" value="1"/>
</dbReference>
<dbReference type="SUPFAM" id="SSF88723">
    <property type="entry name" value="PIN domain-like"/>
    <property type="match status" value="1"/>
</dbReference>
<feature type="domain" description="PIN" evidence="1">
    <location>
        <begin position="7"/>
        <end position="127"/>
    </location>
</feature>
<evidence type="ECO:0000313" key="2">
    <source>
        <dbReference type="EMBL" id="BBO80295.1"/>
    </source>
</evidence>
<dbReference type="RefSeq" id="WP_155309107.1">
    <property type="nucleotide sequence ID" value="NZ_AP021876.1"/>
</dbReference>
<accession>A0A5K7ZJA9</accession>
<dbReference type="AlphaFoldDB" id="A0A5K7ZJA9"/>
<dbReference type="PANTHER" id="PTHR36173">
    <property type="entry name" value="RIBONUCLEASE VAPC16-RELATED"/>
    <property type="match status" value="1"/>
</dbReference>
<proteinExistence type="predicted"/>
<dbReference type="KEGG" id="dov:DSCO28_08610"/>
<sequence length="132" mass="15613">MASKRGYLIDTHCWLWWHIEPSKLSRKVIELVEDGSTTIFFSVVSAWEIVIKYRLQKLRLPLNPYEYIPKRLEISYMDVLPVQLEHTLQVENLPDHHKDPFDRLLIAQAISEKLNLISSDCQMSSYDVEIVW</sequence>
<dbReference type="InterPro" id="IPR002716">
    <property type="entry name" value="PIN_dom"/>
</dbReference>
<dbReference type="PANTHER" id="PTHR36173:SF2">
    <property type="entry name" value="RIBONUCLEASE VAPC16"/>
    <property type="match status" value="1"/>
</dbReference>
<dbReference type="Proteomes" id="UP000425960">
    <property type="component" value="Chromosome"/>
</dbReference>
<dbReference type="Gene3D" id="3.40.50.1010">
    <property type="entry name" value="5'-nuclease"/>
    <property type="match status" value="1"/>
</dbReference>
<dbReference type="Pfam" id="PF01850">
    <property type="entry name" value="PIN"/>
    <property type="match status" value="1"/>
</dbReference>